<feature type="non-terminal residue" evidence="3">
    <location>
        <position position="1"/>
    </location>
</feature>
<gene>
    <name evidence="3" type="primary">VPS45_1</name>
    <name evidence="3" type="ORF">GOODEAATRI_017693</name>
</gene>
<dbReference type="Gene3D" id="3.40.50.2060">
    <property type="match status" value="1"/>
</dbReference>
<dbReference type="Gene3D" id="3.40.50.1910">
    <property type="match status" value="1"/>
</dbReference>
<comment type="caution">
    <text evidence="3">The sequence shown here is derived from an EMBL/GenBank/DDBJ whole genome shotgun (WGS) entry which is preliminary data.</text>
</comment>
<keyword evidence="2" id="KW-0813">Transport</keyword>
<dbReference type="InterPro" id="IPR001619">
    <property type="entry name" value="Sec1-like"/>
</dbReference>
<evidence type="ECO:0000313" key="3">
    <source>
        <dbReference type="EMBL" id="MEQ2158975.1"/>
    </source>
</evidence>
<keyword evidence="4" id="KW-1185">Reference proteome</keyword>
<evidence type="ECO:0000256" key="2">
    <source>
        <dbReference type="ARBA" id="ARBA00022927"/>
    </source>
</evidence>
<dbReference type="Proteomes" id="UP001476798">
    <property type="component" value="Unassembled WGS sequence"/>
</dbReference>
<keyword evidence="2" id="KW-0653">Protein transport</keyword>
<comment type="similarity">
    <text evidence="1">Belongs to the STXBP/unc-18/SEC1 family.</text>
</comment>
<name>A0ABV0MIQ7_9TELE</name>
<dbReference type="InterPro" id="IPR036045">
    <property type="entry name" value="Sec1-like_sf"/>
</dbReference>
<dbReference type="Pfam" id="PF00995">
    <property type="entry name" value="Sec1"/>
    <property type="match status" value="1"/>
</dbReference>
<dbReference type="InterPro" id="IPR043154">
    <property type="entry name" value="Sec-1-like_dom1"/>
</dbReference>
<accession>A0ABV0MIQ7</accession>
<protein>
    <submittedName>
        <fullName evidence="3">Vacuolar protein sorting-associated protein 45</fullName>
    </submittedName>
</protein>
<proteinExistence type="inferred from homology"/>
<sequence>TSIVSVVYTQSEILQKEVYLFERIDSQNRDSMKHLKAICFLHFSNVISKSEIKALAEADEQEVVAEVQEFYGDFIAVNPHLFSLNLQGVARGRTWETSMLSRCTQGLTSVLLALKKCPMIRYQLSSDMAKRLAENVKVSSTTMFYA</sequence>
<dbReference type="EMBL" id="JAHRIO010001457">
    <property type="protein sequence ID" value="MEQ2158975.1"/>
    <property type="molecule type" value="Genomic_DNA"/>
</dbReference>
<dbReference type="SUPFAM" id="SSF56815">
    <property type="entry name" value="Sec1/munc18-like (SM) proteins"/>
    <property type="match status" value="1"/>
</dbReference>
<evidence type="ECO:0000313" key="4">
    <source>
        <dbReference type="Proteomes" id="UP001476798"/>
    </source>
</evidence>
<reference evidence="3 4" key="1">
    <citation type="submission" date="2021-06" db="EMBL/GenBank/DDBJ databases">
        <authorList>
            <person name="Palmer J.M."/>
        </authorList>
    </citation>
    <scope>NUCLEOTIDE SEQUENCE [LARGE SCALE GENOMIC DNA]</scope>
    <source>
        <strain evidence="3 4">GA_2019</strain>
        <tissue evidence="3">Muscle</tissue>
    </source>
</reference>
<organism evidence="3 4">
    <name type="scientific">Goodea atripinnis</name>
    <dbReference type="NCBI Taxonomy" id="208336"/>
    <lineage>
        <taxon>Eukaryota</taxon>
        <taxon>Metazoa</taxon>
        <taxon>Chordata</taxon>
        <taxon>Craniata</taxon>
        <taxon>Vertebrata</taxon>
        <taxon>Euteleostomi</taxon>
        <taxon>Actinopterygii</taxon>
        <taxon>Neopterygii</taxon>
        <taxon>Teleostei</taxon>
        <taxon>Neoteleostei</taxon>
        <taxon>Acanthomorphata</taxon>
        <taxon>Ovalentaria</taxon>
        <taxon>Atherinomorphae</taxon>
        <taxon>Cyprinodontiformes</taxon>
        <taxon>Goodeidae</taxon>
        <taxon>Goodea</taxon>
    </lineage>
</organism>
<dbReference type="InterPro" id="IPR027482">
    <property type="entry name" value="Sec1-like_dom2"/>
</dbReference>
<evidence type="ECO:0000256" key="1">
    <source>
        <dbReference type="ARBA" id="ARBA00009884"/>
    </source>
</evidence>
<dbReference type="PANTHER" id="PTHR11679">
    <property type="entry name" value="VESICLE PROTEIN SORTING-ASSOCIATED"/>
    <property type="match status" value="1"/>
</dbReference>